<dbReference type="PANTHER" id="PTHR10048">
    <property type="entry name" value="PHOSPHATIDYLINOSITOL KINASE"/>
    <property type="match status" value="1"/>
</dbReference>
<dbReference type="PANTHER" id="PTHR10048:SF15">
    <property type="entry name" value="PHOSPHATIDYLINOSITOL 4-KINASE ALPHA"/>
    <property type="match status" value="1"/>
</dbReference>
<dbReference type="GO" id="GO:0005886">
    <property type="term" value="C:plasma membrane"/>
    <property type="evidence" value="ECO:0007669"/>
    <property type="project" value="TreeGrafter"/>
</dbReference>
<dbReference type="GO" id="GO:0004430">
    <property type="term" value="F:1-phosphatidylinositol 4-kinase activity"/>
    <property type="evidence" value="ECO:0007669"/>
    <property type="project" value="UniProtKB-EC"/>
</dbReference>
<dbReference type="SUPFAM" id="SSF56112">
    <property type="entry name" value="Protein kinase-like (PK-like)"/>
    <property type="match status" value="1"/>
</dbReference>
<evidence type="ECO:0000313" key="8">
    <source>
        <dbReference type="EMBL" id="NBJ61148.1"/>
    </source>
</evidence>
<comment type="similarity">
    <text evidence="1">Belongs to the PI3/PI4-kinase family. Type III PI4K subfamily.</text>
</comment>
<dbReference type="PROSITE" id="PS00915">
    <property type="entry name" value="PI3_4_KINASE_1"/>
    <property type="match status" value="1"/>
</dbReference>
<keyword evidence="3" id="KW-0808">Transferase</keyword>
<dbReference type="InterPro" id="IPR000403">
    <property type="entry name" value="PI3/4_kinase_cat_dom"/>
</dbReference>
<dbReference type="InterPro" id="IPR015433">
    <property type="entry name" value="PI3/4_kinase"/>
</dbReference>
<dbReference type="InterPro" id="IPR045495">
    <property type="entry name" value="PI4K_N"/>
</dbReference>
<dbReference type="InterPro" id="IPR036940">
    <property type="entry name" value="PI3/4_kinase_cat_sf"/>
</dbReference>
<dbReference type="Gene3D" id="1.25.40.70">
    <property type="entry name" value="Phosphatidylinositol 3-kinase, accessory domain (PIK)"/>
    <property type="match status" value="1"/>
</dbReference>
<organism evidence="8">
    <name type="scientific">Phlebotomus kandelakii</name>
    <dbReference type="NCBI Taxonomy" id="1109342"/>
    <lineage>
        <taxon>Eukaryota</taxon>
        <taxon>Metazoa</taxon>
        <taxon>Ecdysozoa</taxon>
        <taxon>Arthropoda</taxon>
        <taxon>Hexapoda</taxon>
        <taxon>Insecta</taxon>
        <taxon>Pterygota</taxon>
        <taxon>Neoptera</taxon>
        <taxon>Endopterygota</taxon>
        <taxon>Diptera</taxon>
        <taxon>Nematocera</taxon>
        <taxon>Psychodoidea</taxon>
        <taxon>Psychodidae</taxon>
        <taxon>Phlebotomus</taxon>
        <taxon>Larroussius</taxon>
    </lineage>
</organism>
<dbReference type="EC" id="2.7.1.67" evidence="2"/>
<dbReference type="Pfam" id="PF00454">
    <property type="entry name" value="PI3_PI4_kinase"/>
    <property type="match status" value="1"/>
</dbReference>
<dbReference type="Pfam" id="PF19274">
    <property type="entry name" value="PI4K_N"/>
    <property type="match status" value="3"/>
</dbReference>
<dbReference type="InterPro" id="IPR042236">
    <property type="entry name" value="PI3K_accessory_sf"/>
</dbReference>
<dbReference type="GO" id="GO:0048015">
    <property type="term" value="P:phosphatidylinositol-mediated signaling"/>
    <property type="evidence" value="ECO:0007669"/>
    <property type="project" value="TreeGrafter"/>
</dbReference>
<dbReference type="SUPFAM" id="SSF48371">
    <property type="entry name" value="ARM repeat"/>
    <property type="match status" value="2"/>
</dbReference>
<dbReference type="Pfam" id="PF00613">
    <property type="entry name" value="PI3Ka"/>
    <property type="match status" value="1"/>
</dbReference>
<feature type="domain" description="PI3K/PI4K catalytic" evidence="6">
    <location>
        <begin position="1764"/>
        <end position="2031"/>
    </location>
</feature>
<dbReference type="InterPro" id="IPR016024">
    <property type="entry name" value="ARM-type_fold"/>
</dbReference>
<dbReference type="FunFam" id="3.30.1010.10:FF:000009">
    <property type="entry name" value="Phosphatidylinositol 4-kinase, catalytic, alpha"/>
    <property type="match status" value="1"/>
</dbReference>
<dbReference type="PROSITE" id="PS00916">
    <property type="entry name" value="PI3_4_KINASE_2"/>
    <property type="match status" value="1"/>
</dbReference>
<evidence type="ECO:0000256" key="3">
    <source>
        <dbReference type="ARBA" id="ARBA00022679"/>
    </source>
</evidence>
<dbReference type="FunFam" id="1.10.1070.11:FF:000005">
    <property type="entry name" value="Phosphatidylinositol 4-kinase, catalytic, alpha"/>
    <property type="match status" value="1"/>
</dbReference>
<dbReference type="Gene3D" id="1.10.1070.11">
    <property type="entry name" value="Phosphatidylinositol 3-/4-kinase, catalytic domain"/>
    <property type="match status" value="1"/>
</dbReference>
<dbReference type="InterPro" id="IPR018936">
    <property type="entry name" value="PI3/4_kinase_CS"/>
</dbReference>
<evidence type="ECO:0000256" key="2">
    <source>
        <dbReference type="ARBA" id="ARBA00012169"/>
    </source>
</evidence>
<accession>A0A6B2EGV3</accession>
<evidence type="ECO:0000256" key="4">
    <source>
        <dbReference type="ARBA" id="ARBA00022777"/>
    </source>
</evidence>
<dbReference type="GO" id="GO:0046854">
    <property type="term" value="P:phosphatidylinositol phosphate biosynthetic process"/>
    <property type="evidence" value="ECO:0007669"/>
    <property type="project" value="InterPro"/>
</dbReference>
<name>A0A6B2EGV3_9DIPT</name>
<evidence type="ECO:0000259" key="6">
    <source>
        <dbReference type="PROSITE" id="PS50290"/>
    </source>
</evidence>
<dbReference type="FunFam" id="1.25.40.70:FF:000011">
    <property type="entry name" value="Phosphatidylinositol 4-kinase alpha"/>
    <property type="match status" value="1"/>
</dbReference>
<feature type="region of interest" description="Disordered" evidence="5">
    <location>
        <begin position="189"/>
        <end position="208"/>
    </location>
</feature>
<feature type="domain" description="PIK helical" evidence="7">
    <location>
        <begin position="1490"/>
        <end position="1667"/>
    </location>
</feature>
<dbReference type="PROSITE" id="PS50290">
    <property type="entry name" value="PI3_4_KINASE_3"/>
    <property type="match status" value="1"/>
</dbReference>
<dbReference type="SMART" id="SM00146">
    <property type="entry name" value="PI3Kc"/>
    <property type="match status" value="1"/>
</dbReference>
<dbReference type="EMBL" id="GIFK01003445">
    <property type="protein sequence ID" value="NBJ61148.1"/>
    <property type="molecule type" value="Transcribed_RNA"/>
</dbReference>
<reference evidence="8" key="1">
    <citation type="submission" date="2019-10" db="EMBL/GenBank/DDBJ databases">
        <title>Short sand fly seasons in Tbilisi, Georgia, hinder development of host immunity to saliva of the visceral leishmaniasis vector Phlebotomus kandelakii.</title>
        <authorList>
            <person name="Oliveira F."/>
            <person name="Giorgobiani E."/>
            <person name="Guimaraes-Costa A.B."/>
            <person name="Abdeladhim M."/>
            <person name="Oristian J."/>
            <person name="Tskhvaradze L."/>
            <person name="Tsertsvadze N."/>
            <person name="Zakalashvili M."/>
            <person name="Valenzuela J.G."/>
            <person name="Kamhawi S."/>
        </authorList>
    </citation>
    <scope>NUCLEOTIDE SEQUENCE</scope>
    <source>
        <strain evidence="8">Wild-capture in Tbilisi</strain>
        <tissue evidence="8">Salivary glands</tissue>
    </source>
</reference>
<dbReference type="CDD" id="cd05167">
    <property type="entry name" value="PI4Kc_III_alpha"/>
    <property type="match status" value="1"/>
</dbReference>
<dbReference type="SMART" id="SM00145">
    <property type="entry name" value="PI3Ka"/>
    <property type="match status" value="1"/>
</dbReference>
<dbReference type="PROSITE" id="PS51545">
    <property type="entry name" value="PIK_HELICAL"/>
    <property type="match status" value="1"/>
</dbReference>
<evidence type="ECO:0000256" key="1">
    <source>
        <dbReference type="ARBA" id="ARBA00006209"/>
    </source>
</evidence>
<dbReference type="InterPro" id="IPR001263">
    <property type="entry name" value="PI3K_accessory_dom"/>
</dbReference>
<evidence type="ECO:0000259" key="7">
    <source>
        <dbReference type="PROSITE" id="PS51545"/>
    </source>
</evidence>
<protein>
    <recommendedName>
        <fullName evidence="2">1-phosphatidylinositol 4-kinase</fullName>
        <ecNumber evidence="2">2.7.1.67</ecNumber>
    </recommendedName>
</protein>
<dbReference type="Gene3D" id="3.30.1010.10">
    <property type="entry name" value="Phosphatidylinositol 3-kinase Catalytic Subunit, Chain A, domain 4"/>
    <property type="match status" value="1"/>
</dbReference>
<keyword evidence="4 8" id="KW-0418">Kinase</keyword>
<dbReference type="InterPro" id="IPR011009">
    <property type="entry name" value="Kinase-like_dom_sf"/>
</dbReference>
<sequence>MVTVEKFTFQNTVYGTARILSQLPCVSWTRVEVLYQYCPQENNVGVFCLDNRNEDAVVALGIFLLESGFQHEEIIVPYLIKLAKALPKAVWIDDGGARRDHYRIPATENFSFCLNTLLTDISVRCIKYREEILATQIDVLNVLANIIKQKNAVSPMILCKATVPLFLGLARSMGRFTTTDPPLLCRLFPKSASGERKPPGKGQMSQSPSMNLECVKKKVFSQYLHKYYIPYNANALYFSKHGSSFQFPVGDEKPGKSDKSDCTIQFPVQHLQTIFAISKKMLAKEALAYLDEQAGDVYELRHHGRYYGYQSFSETINLVIVTLLRELLQTQNDLPAPFTRDVQEFVKDLFLNGNTQLQNRQFDDSDGKWRDKNAHHVNKYKLNVLANAACVDLLVWAVADETGADKLCGRLYQKLNSVLNHKLVMDHMPLLMVCLEGLGKLAQKCPNIAGTAVSYLRDFLVNPSPILANLYAFTCAQQKKDKEIPFTLIVQNPESQALSYQSTRPLQMTKAAQVAFESLRNAAIENLSKALRAAHLMDQYCVPALVANVSNRLFTAEKQGNDSKDFSSIVSLNIIVMLGQVAVTLKDTPKTTHSILQFFIQRFCKVPSEQNVLIVEQLGCMIVSKCEPAIFDEIMKMFSRVTVQSASLAYTTNPDLRRQYHNVSDAIVNALGMIAANIEGELEMLDLLGKLLELFVQIGLEGERSYDSTPGVQKASSSAGNLGMLIPVIAVLVDRLPPIRNPKQRLHKLFKDFWLYCVVMGFTNSRLWPSEWCHGVQRIAAKSPLLISQTAYRSEMRELNYTSAVKSDSVSLIELRSQILLLLEHPTDVAAIIHKLTFTQCTYLLSVYWLETLRIENAKEPSLELIFSYLCDLALQKDKSGIWQCIKCIGDQVFEKFCNVLLLQDNLRENVLESQAILLLVYFNHTHKQIQVVADQYLSLFVDKFPDLLWNRRFLWCMLDILQLLSFSLSLNPNEESPSLKVHGTPYTLQLMDSLSAREGRVKDFAHRCQGIFNEAMKWAPKLIRSHLQEYPNNLNISSLSNHCGLALAFESILQTTIGNSMGNSTVNTKKYNSTNINDTSQFVSVLCLRSKYAGEISGLMSVLNDEEKQGLADRLIRDVWEACKEKCDIKHRGAVWRATAYLILCSGLNRKLIHAVSSSQVELFTESSVTTAIECWQWIVTARQDLELCLIQEMISAWQATFEKRLGIFARHEDSMSVMVMSDATEIAPPRMNVAPHAIWLQLLSEMVDTAKYCNRDKVEMFCLLLHRCLPIGTRDMRLNHNIAAVGCRFKLLQCGLSLLQGNTIAKSMGRNILRERIYSYALDYFCGPQIPPTQSRNVLYEDILVLLKFWQTMRSEKKYLMSSELADLDATGHFPTTSSSTKPLSEVSVAGSDLAKSNSAGTGGWYNTIPHSTSTLSKKSTRSKRSPFQIDDTNKEYMKKRSLIMDLLALEIEFLITWFNPTSAPDHVIPGETMISEWRSRPTKVNIWRDHARVAWAHNPALGIYLIQRIRNDDNVIDEISRLVCLDPIQVAHLPEAIKYLVTTKTLLSEVPELVQMLTWSRVGPIHSMSYFSRQFPLHPLSAQYAIKSLNACPANSILPYIPQLVQALRYDTMGYIAEFIKHISKRSQIVAHQLIWNMQTNMYVDEDQHHKDPLYDTLDALTQSIISSFSGAAKSFYEREFSFFSKITAVSGDIRGFAKGQARKKACLEALSKIKVQAGCYLPSNPEAMVLDIDYNSGTPMQSAAKAPYLARFRVLPCGISEFESMVMEEQGAASLSQTEASSNVWKAAIFKVGDDVRQDMLALQVITIFKNIFRQVGLDLFLFPYRVVATAPGCGVIECVPNAKSRDQLGRQTDSGLYEYFLHQYGDETGRDFQTARSNFVKSMAAYSVIGYLLQIKDRHNGNIMIDTEGHIIHIDFGFMFESSPGGNIGFETDMKITDEMVMVMGGKMDAPGFKWFCELCIQSFLAVRPYQDAIVSLVSLMLDTGLPCFRGQTINLLKQRFVPNKSNKEAAAHMLAIIRNSYQNFRTRTYDMIQYYQNQIPY</sequence>
<dbReference type="GO" id="GO:0005737">
    <property type="term" value="C:cytoplasm"/>
    <property type="evidence" value="ECO:0007669"/>
    <property type="project" value="TreeGrafter"/>
</dbReference>
<evidence type="ECO:0000256" key="5">
    <source>
        <dbReference type="SAM" id="MobiDB-lite"/>
    </source>
</evidence>
<proteinExistence type="inferred from homology"/>